<evidence type="ECO:0000256" key="3">
    <source>
        <dbReference type="ARBA" id="ARBA00022679"/>
    </source>
</evidence>
<dbReference type="GO" id="GO:0008879">
    <property type="term" value="F:glucose-1-phosphate thymidylyltransferase activity"/>
    <property type="evidence" value="ECO:0007669"/>
    <property type="project" value="UniProtKB-EC"/>
</dbReference>
<evidence type="ECO:0000256" key="4">
    <source>
        <dbReference type="ARBA" id="ARBA00023315"/>
    </source>
</evidence>
<dbReference type="GO" id="GO:0016746">
    <property type="term" value="F:acyltransferase activity"/>
    <property type="evidence" value="ECO:0007669"/>
    <property type="project" value="UniProtKB-KW"/>
</dbReference>
<comment type="similarity">
    <text evidence="2">In the N-terminal section; belongs to the N-acetylglucosamine-1-phosphate uridyltransferase family.</text>
</comment>
<accession>Q1Q2L2</accession>
<dbReference type="EMBL" id="CT573071">
    <property type="protein sequence ID" value="CAJ74249.1"/>
    <property type="molecule type" value="Genomic_DNA"/>
</dbReference>
<dbReference type="Pfam" id="PF13562">
    <property type="entry name" value="NTP_transf_4"/>
    <property type="match status" value="1"/>
</dbReference>
<dbReference type="PANTHER" id="PTHR43584">
    <property type="entry name" value="NUCLEOTIDYL TRANSFERASE"/>
    <property type="match status" value="1"/>
</dbReference>
<dbReference type="Proteomes" id="UP000501926">
    <property type="component" value="Chromosome"/>
</dbReference>
<reference evidence="8" key="3">
    <citation type="submission" date="2017-10" db="EMBL/GenBank/DDBJ databases">
        <authorList>
            <person name="Frank J."/>
        </authorList>
    </citation>
    <scope>NUCLEOTIDE SEQUENCE [LARGE SCALE GENOMIC DNA]</scope>
</reference>
<reference evidence="5" key="1">
    <citation type="journal article" date="2006" name="Nature">
        <title>Deciphering the evolution and metabolism of an anammox bacterium from a community genome.</title>
        <authorList>
            <person name="Strous M."/>
            <person name="Pelletier E."/>
            <person name="Mangenot S."/>
            <person name="Rattei T."/>
            <person name="Lehner A."/>
            <person name="Taylor M.W."/>
            <person name="Horn M."/>
            <person name="Daims H."/>
            <person name="Bartol-Mavel D."/>
            <person name="Wincker P."/>
            <person name="Barbe V."/>
            <person name="Fonknechten N."/>
            <person name="Vallenet D."/>
            <person name="Segurens B."/>
            <person name="Schenowitz-Truong C."/>
            <person name="Medigue C."/>
            <person name="Collingro A."/>
            <person name="Snel B."/>
            <person name="Dutilh B.E."/>
            <person name="OpDenCamp H.J.M."/>
            <person name="vanDerDrift C."/>
            <person name="Cirpus I."/>
            <person name="vanDePas-Schoonen K.T."/>
            <person name="Harhangi H.R."/>
            <person name="vanNiftrik L."/>
            <person name="Schmid M."/>
            <person name="Keltjens J."/>
            <person name="vanDeVossenberg J."/>
            <person name="Kartal B."/>
            <person name="Meier H."/>
            <person name="Frishman D."/>
            <person name="Huynen M.A."/>
            <person name="Mewes H."/>
            <person name="Weissenbach J."/>
            <person name="Jetten M.S.M."/>
            <person name="Wagner M."/>
            <person name="LePaslier D."/>
        </authorList>
    </citation>
    <scope>NUCLEOTIDE SEQUENCE</scope>
</reference>
<dbReference type="RefSeq" id="WP_099324049.1">
    <property type="nucleotide sequence ID" value="NZ_CP049055.1"/>
</dbReference>
<dbReference type="InterPro" id="IPR023917">
    <property type="entry name" value="Bifunctiontional_GlmU_bac-type"/>
</dbReference>
<dbReference type="InterPro" id="IPR001451">
    <property type="entry name" value="Hexapep"/>
</dbReference>
<protein>
    <submittedName>
        <fullName evidence="5 6">Glucose-1-phosphate thymidylyltransferase</fullName>
        <ecNumber evidence="5 6">2.7.7.24</ecNumber>
    </submittedName>
</protein>
<reference evidence="6 9" key="5">
    <citation type="submission" date="2020-02" db="EMBL/GenBank/DDBJ databases">
        <title>Newly sequenced genome of strain CSTR1 showed variability in Candidatus Kuenenia stuttgartiensis genomes.</title>
        <authorList>
            <person name="Ding C."/>
            <person name="Adrian L."/>
        </authorList>
    </citation>
    <scope>NUCLEOTIDE SEQUENCE [LARGE SCALE GENOMIC DNA]</scope>
    <source>
        <strain evidence="6 9">CSTR1</strain>
    </source>
</reference>
<evidence type="ECO:0000313" key="9">
    <source>
        <dbReference type="Proteomes" id="UP000501926"/>
    </source>
</evidence>
<gene>
    <name evidence="5" type="primary">rfbA</name>
    <name evidence="7" type="synonym">rfbA_2</name>
    <name evidence="6" type="ORF">KsCSTR_19710</name>
    <name evidence="7" type="ORF">KSMBR1_0659</name>
    <name evidence="5" type="ORF">kuste3486</name>
</gene>
<keyword evidence="3 5" id="KW-0808">Transferase</keyword>
<dbReference type="CDD" id="cd05635">
    <property type="entry name" value="LbH_unknown"/>
    <property type="match status" value="1"/>
</dbReference>
<evidence type="ECO:0000313" key="5">
    <source>
        <dbReference type="EMBL" id="CAJ74249.1"/>
    </source>
</evidence>
<dbReference type="Gene3D" id="2.160.10.10">
    <property type="entry name" value="Hexapeptide repeat proteins"/>
    <property type="match status" value="1"/>
</dbReference>
<dbReference type="EMBL" id="CP049055">
    <property type="protein sequence ID" value="QII11350.1"/>
    <property type="molecule type" value="Genomic_DNA"/>
</dbReference>
<dbReference type="OrthoDB" id="234332at2"/>
<evidence type="ECO:0000313" key="6">
    <source>
        <dbReference type="EMBL" id="QII11350.1"/>
    </source>
</evidence>
<evidence type="ECO:0000313" key="7">
    <source>
        <dbReference type="EMBL" id="SOH03173.1"/>
    </source>
</evidence>
<dbReference type="AlphaFoldDB" id="Q1Q2L2"/>
<dbReference type="InterPro" id="IPR050065">
    <property type="entry name" value="GlmU-like"/>
</dbReference>
<dbReference type="Pfam" id="PF00132">
    <property type="entry name" value="Hexapep"/>
    <property type="match status" value="1"/>
</dbReference>
<reference evidence="7" key="4">
    <citation type="submission" date="2017-10" db="EMBL/GenBank/DDBJ databases">
        <authorList>
            <person name="Banno H."/>
            <person name="Chua N.-H."/>
        </authorList>
    </citation>
    <scope>NUCLEOTIDE SEQUENCE [LARGE SCALE GENOMIC DNA]</scope>
    <source>
        <strain evidence="7">Kuenenia_mbr1_ru-nijmegen</strain>
    </source>
</reference>
<organism evidence="5">
    <name type="scientific">Kuenenia stuttgartiensis</name>
    <dbReference type="NCBI Taxonomy" id="174633"/>
    <lineage>
        <taxon>Bacteria</taxon>
        <taxon>Pseudomonadati</taxon>
        <taxon>Planctomycetota</taxon>
        <taxon>Candidatus Brocadiia</taxon>
        <taxon>Candidatus Brocadiales</taxon>
        <taxon>Candidatus Brocadiaceae</taxon>
        <taxon>Candidatus Kuenenia</taxon>
    </lineage>
</organism>
<dbReference type="SUPFAM" id="SSF51161">
    <property type="entry name" value="Trimeric LpxA-like enzymes"/>
    <property type="match status" value="1"/>
</dbReference>
<evidence type="ECO:0000256" key="2">
    <source>
        <dbReference type="ARBA" id="ARBA00007947"/>
    </source>
</evidence>
<sequence>MSHIYIFEDANYSRLAPLVYTRATFELRCGLYTQWERISRLYPGATITLFCRDALADIVKERYPLEVNAPRKQNDSCLFINGRAILSRPVSLEGPEEIGMQGDTVVYLRLKKNSPGKISYNTFLEENYHEKWENTLPRVDIHTPVFSYYWDIIKRNAHQIAEDFSLFVKEGRNAGNVYEGTYLINKDKIYIGKGSRIKPCCVLDAENGPVYIGNNVTISPNTSIEGPVYIGDNSVILPNSRLRGGTNIGEVCKIGGEIVNTIFHSFTNKQHDGFLGDSYLGSWVNIGADTTNSNLLNTYGLIKVQMGNTLINTNHNSLGMAMGDHTKTAINTTIMTGSVIGFACNIVTNLYPPKYLPSFSWCTVNGIRVYEWDKALCVARLAMERRDKKMSAAEEELFKKIFQLTENERTICKKT</sequence>
<dbReference type="PANTHER" id="PTHR43584:SF9">
    <property type="entry name" value="TRANSFERASE HEXAPEPTIDE REPEAT CONTAINING PROTEIN"/>
    <property type="match status" value="1"/>
</dbReference>
<keyword evidence="8" id="KW-1185">Reference proteome</keyword>
<reference evidence="5" key="2">
    <citation type="submission" date="2006-01" db="EMBL/GenBank/DDBJ databases">
        <authorList>
            <person name="Genoscope"/>
        </authorList>
    </citation>
    <scope>NUCLEOTIDE SEQUENCE</scope>
</reference>
<dbReference type="EMBL" id="LT934425">
    <property type="protein sequence ID" value="SOH03173.1"/>
    <property type="molecule type" value="Genomic_DNA"/>
</dbReference>
<proteinExistence type="inferred from homology"/>
<keyword evidence="5" id="KW-0548">Nucleotidyltransferase</keyword>
<dbReference type="InterPro" id="IPR011004">
    <property type="entry name" value="Trimer_LpxA-like_sf"/>
</dbReference>
<evidence type="ECO:0000313" key="8">
    <source>
        <dbReference type="Proteomes" id="UP000221734"/>
    </source>
</evidence>
<dbReference type="Proteomes" id="UP000221734">
    <property type="component" value="Chromosome Kuenenia_stuttgartiensis_MBR1"/>
</dbReference>
<comment type="similarity">
    <text evidence="1">In the C-terminal section; belongs to the transferase hexapeptide repeat family.</text>
</comment>
<dbReference type="NCBIfam" id="TIGR03991">
    <property type="entry name" value="alt_bact_glmU"/>
    <property type="match status" value="1"/>
</dbReference>
<evidence type="ECO:0000256" key="1">
    <source>
        <dbReference type="ARBA" id="ARBA00007707"/>
    </source>
</evidence>
<name>Q1Q2L2_KUEST</name>
<dbReference type="KEGG" id="kst:KSMBR1_0659"/>
<dbReference type="EC" id="2.7.7.24" evidence="5 6"/>
<keyword evidence="4" id="KW-0012">Acyltransferase</keyword>